<accession>A0ABY6CCH6</accession>
<evidence type="ECO:0000313" key="1">
    <source>
        <dbReference type="EMBL" id="UXN69930.1"/>
    </source>
</evidence>
<dbReference type="EMBL" id="CP104965">
    <property type="protein sequence ID" value="UXN69930.1"/>
    <property type="molecule type" value="Genomic_DNA"/>
</dbReference>
<gene>
    <name evidence="1" type="ORF">N8A98_22425</name>
</gene>
<sequence length="116" mass="12513">MKSVADTGRSDDLSFVVLKGKAGGGFDYWNVESTGDYSADCELGRRLGVEYLEYIGLHPTNGNVSLLGCIVDSMMARRREPHTSYGRHATGVEIAFLATVNGYAMATSKVVTDQDA</sequence>
<keyword evidence="2" id="KW-1185">Reference proteome</keyword>
<evidence type="ECO:0000313" key="2">
    <source>
        <dbReference type="Proteomes" id="UP001061862"/>
    </source>
</evidence>
<name>A0ABY6CCH6_9HYPH</name>
<reference evidence="1 2" key="1">
    <citation type="submission" date="2022-09" db="EMBL/GenBank/DDBJ databases">
        <title>Interaction between co-microsymbionts with complementary sets of symbiotic genes in legume-rhizobium systems.</title>
        <authorList>
            <person name="Safronova V."/>
            <person name="Sazanova A."/>
            <person name="Afonin A."/>
            <person name="Chirak E."/>
        </authorList>
    </citation>
    <scope>NUCLEOTIDE SEQUENCE [LARGE SCALE GENOMIC DNA]</scope>
    <source>
        <strain evidence="1 2">A18/4-1</strain>
    </source>
</reference>
<organism evidence="1 2">
    <name type="scientific">Devosia neptuniae</name>
    <dbReference type="NCBI Taxonomy" id="191302"/>
    <lineage>
        <taxon>Bacteria</taxon>
        <taxon>Pseudomonadati</taxon>
        <taxon>Pseudomonadota</taxon>
        <taxon>Alphaproteobacteria</taxon>
        <taxon>Hyphomicrobiales</taxon>
        <taxon>Devosiaceae</taxon>
        <taxon>Devosia</taxon>
    </lineage>
</organism>
<dbReference type="RefSeq" id="WP_262168641.1">
    <property type="nucleotide sequence ID" value="NZ_CP104965.1"/>
</dbReference>
<protein>
    <submittedName>
        <fullName evidence="1">Uncharacterized protein</fullName>
    </submittedName>
</protein>
<dbReference type="Proteomes" id="UP001061862">
    <property type="component" value="Chromosome"/>
</dbReference>
<proteinExistence type="predicted"/>